<organism evidence="5">
    <name type="scientific">hydrothermal vent metagenome</name>
    <dbReference type="NCBI Taxonomy" id="652676"/>
    <lineage>
        <taxon>unclassified sequences</taxon>
        <taxon>metagenomes</taxon>
        <taxon>ecological metagenomes</taxon>
    </lineage>
</organism>
<dbReference type="InterPro" id="IPR029767">
    <property type="entry name" value="WecB-like"/>
</dbReference>
<dbReference type="InterPro" id="IPR003331">
    <property type="entry name" value="UDP_GlcNAc_Epimerase_2_dom"/>
</dbReference>
<dbReference type="CDD" id="cd03786">
    <property type="entry name" value="GTB_UDP-GlcNAc_2-Epimerase"/>
    <property type="match status" value="1"/>
</dbReference>
<dbReference type="PANTHER" id="PTHR43174:SF2">
    <property type="entry name" value="UDP-N-ACETYLGLUCOSAMINE 2-EPIMERASE"/>
    <property type="match status" value="1"/>
</dbReference>
<dbReference type="FunFam" id="3.40.50.2000:FF:000043">
    <property type="entry name" value="UDP-N-acetylglucosamine 2-epimerase"/>
    <property type="match status" value="1"/>
</dbReference>
<accession>A0A3B1DR10</accession>
<evidence type="ECO:0000256" key="1">
    <source>
        <dbReference type="ARBA" id="ARBA00023235"/>
    </source>
</evidence>
<dbReference type="EC" id="5.1.3.14" evidence="3"/>
<gene>
    <name evidence="5" type="ORF">MNBD_NITROSPIRAE03-550</name>
</gene>
<dbReference type="GO" id="GO:0008761">
    <property type="term" value="F:UDP-N-acetylglucosamine 2-epimerase activity"/>
    <property type="evidence" value="ECO:0007669"/>
    <property type="project" value="UniProtKB-EC"/>
</dbReference>
<evidence type="ECO:0000313" key="5">
    <source>
        <dbReference type="EMBL" id="VAX34215.1"/>
    </source>
</evidence>
<evidence type="ECO:0000259" key="4">
    <source>
        <dbReference type="Pfam" id="PF02350"/>
    </source>
</evidence>
<protein>
    <recommendedName>
        <fullName evidence="3">UDP-N-acetylglucosamine 2-epimerase (non-hydrolyzing)</fullName>
        <ecNumber evidence="3">5.1.3.14</ecNumber>
    </recommendedName>
</protein>
<keyword evidence="1 5" id="KW-0413">Isomerase</keyword>
<dbReference type="Gene3D" id="3.40.50.2000">
    <property type="entry name" value="Glycogen Phosphorylase B"/>
    <property type="match status" value="2"/>
</dbReference>
<dbReference type="EMBL" id="UOGI01000273">
    <property type="protein sequence ID" value="VAX34215.1"/>
    <property type="molecule type" value="Genomic_DNA"/>
</dbReference>
<dbReference type="PANTHER" id="PTHR43174">
    <property type="entry name" value="UDP-N-ACETYLGLUCOSAMINE 2-EPIMERASE"/>
    <property type="match status" value="1"/>
</dbReference>
<feature type="domain" description="UDP-N-acetylglucosamine 2-epimerase" evidence="4">
    <location>
        <begin position="23"/>
        <end position="370"/>
    </location>
</feature>
<evidence type="ECO:0000256" key="2">
    <source>
        <dbReference type="ARBA" id="ARBA00038209"/>
    </source>
</evidence>
<evidence type="ECO:0000256" key="3">
    <source>
        <dbReference type="ARBA" id="ARBA00038858"/>
    </source>
</evidence>
<reference evidence="5" key="1">
    <citation type="submission" date="2018-06" db="EMBL/GenBank/DDBJ databases">
        <authorList>
            <person name="Zhirakovskaya E."/>
        </authorList>
    </citation>
    <scope>NUCLEOTIDE SEQUENCE</scope>
</reference>
<sequence>MKKILAVFGTRPEAIKLAPVILQLQKTPGVQMRVCVTAQHRHMLDQVLALFDIVPDIDLDLMKPDQSLAELTGRVVSGLDGVFKKERPDIVLIQGDTTTVMAAAMAAFYNRIPVGHVEAGLRSNNLYSPFPEEMNRRITSVFTRFHFAPTENAKDALLREHIPEDRIFVTGNTVIDALNMILQKSVPQVVTEILDTAGVNGNSRKRRMILVTAHRRENFGKSFENICYGLKKLVERNPDIVIVYPVHLNPNVQEPVTRILQGVERVLLIEPVEYDAMAHLMNSASIILTDSGGIQEEAPTLGKPALVMRVETERPEGIEAGTAKLVGPYADRIVEETERLLRDRTAYEEMAVAVSPYGDGKAAERIVRILLSAK</sequence>
<comment type="similarity">
    <text evidence="2">Belongs to the UDP-N-acetylglucosamine 2-epimerase family.</text>
</comment>
<proteinExistence type="inferred from homology"/>
<dbReference type="AlphaFoldDB" id="A0A3B1DR10"/>
<name>A0A3B1DR10_9ZZZZ</name>
<dbReference type="Pfam" id="PF02350">
    <property type="entry name" value="Epimerase_2"/>
    <property type="match status" value="1"/>
</dbReference>
<dbReference type="NCBIfam" id="TIGR00236">
    <property type="entry name" value="wecB"/>
    <property type="match status" value="1"/>
</dbReference>
<dbReference type="SUPFAM" id="SSF53756">
    <property type="entry name" value="UDP-Glycosyltransferase/glycogen phosphorylase"/>
    <property type="match status" value="1"/>
</dbReference>